<sequence length="243" mass="27615">MEGFSIPKRDEYRCMARTLTDFVKVLHPRLQAKRQTVQLRPFNNIKYLLKSNKLLECTHTPKKELLKPGPIHIQDRNGLRRSASSGFSPQVRGGFEWLYPYERSVQRCGQDLERFVHENIPFSVRAEPGWLSAIPATAALDSFDDLPFPDKNTWEFTTMDQPIGCDRTEKGNLSELSLPGSRAGQRKKPSRGLTNLMLNALLRQADSERFMAVLKLRGTGHQLSILPLAVDRRSDVLKSGGRL</sequence>
<organism evidence="2">
    <name type="scientific">Salix viminalis</name>
    <name type="common">Common osier</name>
    <name type="synonym">Basket willow</name>
    <dbReference type="NCBI Taxonomy" id="40686"/>
    <lineage>
        <taxon>Eukaryota</taxon>
        <taxon>Viridiplantae</taxon>
        <taxon>Streptophyta</taxon>
        <taxon>Embryophyta</taxon>
        <taxon>Tracheophyta</taxon>
        <taxon>Spermatophyta</taxon>
        <taxon>Magnoliopsida</taxon>
        <taxon>eudicotyledons</taxon>
        <taxon>Gunneridae</taxon>
        <taxon>Pentapetalae</taxon>
        <taxon>rosids</taxon>
        <taxon>fabids</taxon>
        <taxon>Malpighiales</taxon>
        <taxon>Salicaceae</taxon>
        <taxon>Saliceae</taxon>
        <taxon>Salix</taxon>
    </lineage>
</organism>
<dbReference type="AlphaFoldDB" id="A0A6N2KH00"/>
<evidence type="ECO:0000313" key="2">
    <source>
        <dbReference type="EMBL" id="VFU27760.1"/>
    </source>
</evidence>
<name>A0A6N2KH00_SALVM</name>
<reference evidence="2" key="1">
    <citation type="submission" date="2019-03" db="EMBL/GenBank/DDBJ databases">
        <authorList>
            <person name="Mank J."/>
            <person name="Almeida P."/>
        </authorList>
    </citation>
    <scope>NUCLEOTIDE SEQUENCE</scope>
    <source>
        <strain evidence="2">78183</strain>
    </source>
</reference>
<evidence type="ECO:0000256" key="1">
    <source>
        <dbReference type="SAM" id="MobiDB-lite"/>
    </source>
</evidence>
<dbReference type="EMBL" id="CAADRP010000395">
    <property type="protein sequence ID" value="VFU27760.1"/>
    <property type="molecule type" value="Genomic_DNA"/>
</dbReference>
<protein>
    <submittedName>
        <fullName evidence="2">Uncharacterized protein</fullName>
    </submittedName>
</protein>
<feature type="region of interest" description="Disordered" evidence="1">
    <location>
        <begin position="169"/>
        <end position="189"/>
    </location>
</feature>
<proteinExistence type="predicted"/>
<accession>A0A6N2KH00</accession>
<gene>
    <name evidence="2" type="ORF">SVIM_LOCUS86293</name>
</gene>